<dbReference type="GO" id="GO:0043138">
    <property type="term" value="F:3'-5' DNA helicase activity"/>
    <property type="evidence" value="ECO:0007669"/>
    <property type="project" value="UniProtKB-EC"/>
</dbReference>
<feature type="domain" description="Helicase C-terminal" evidence="7">
    <location>
        <begin position="1"/>
        <end position="34"/>
    </location>
</feature>
<dbReference type="Proteomes" id="UP001163046">
    <property type="component" value="Unassembled WGS sequence"/>
</dbReference>
<evidence type="ECO:0000256" key="3">
    <source>
        <dbReference type="ARBA" id="ARBA00023235"/>
    </source>
</evidence>
<dbReference type="InterPro" id="IPR001650">
    <property type="entry name" value="Helicase_C-like"/>
</dbReference>
<dbReference type="GO" id="GO:0003677">
    <property type="term" value="F:DNA binding"/>
    <property type="evidence" value="ECO:0007669"/>
    <property type="project" value="UniProtKB-KW"/>
</dbReference>
<dbReference type="GO" id="GO:0000724">
    <property type="term" value="P:double-strand break repair via homologous recombination"/>
    <property type="evidence" value="ECO:0007669"/>
    <property type="project" value="TreeGrafter"/>
</dbReference>
<dbReference type="GO" id="GO:0005737">
    <property type="term" value="C:cytoplasm"/>
    <property type="evidence" value="ECO:0007669"/>
    <property type="project" value="TreeGrafter"/>
</dbReference>
<dbReference type="GO" id="GO:0005694">
    <property type="term" value="C:chromosome"/>
    <property type="evidence" value="ECO:0007669"/>
    <property type="project" value="TreeGrafter"/>
</dbReference>
<organism evidence="8 9">
    <name type="scientific">Desmophyllum pertusum</name>
    <dbReference type="NCBI Taxonomy" id="174260"/>
    <lineage>
        <taxon>Eukaryota</taxon>
        <taxon>Metazoa</taxon>
        <taxon>Cnidaria</taxon>
        <taxon>Anthozoa</taxon>
        <taxon>Hexacorallia</taxon>
        <taxon>Scleractinia</taxon>
        <taxon>Caryophylliina</taxon>
        <taxon>Caryophylliidae</taxon>
        <taxon>Desmophyllum</taxon>
    </lineage>
</organism>
<evidence type="ECO:0000259" key="7">
    <source>
        <dbReference type="Pfam" id="PF00271"/>
    </source>
</evidence>
<dbReference type="OrthoDB" id="5969256at2759"/>
<dbReference type="InterPro" id="IPR027417">
    <property type="entry name" value="P-loop_NTPase"/>
</dbReference>
<evidence type="ECO:0000256" key="5">
    <source>
        <dbReference type="ARBA" id="ARBA00034808"/>
    </source>
</evidence>
<evidence type="ECO:0000256" key="1">
    <source>
        <dbReference type="ARBA" id="ARBA00005446"/>
    </source>
</evidence>
<comment type="similarity">
    <text evidence="1">Belongs to the helicase family. RecQ subfamily.</text>
</comment>
<comment type="catalytic activity">
    <reaction evidence="4">
        <text>Couples ATP hydrolysis with the unwinding of duplex DNA by translocating in the 3'-5' direction.</text>
        <dbReference type="EC" id="5.6.2.4"/>
    </reaction>
</comment>
<dbReference type="PANTHER" id="PTHR13710">
    <property type="entry name" value="DNA HELICASE RECQ FAMILY MEMBER"/>
    <property type="match status" value="1"/>
</dbReference>
<dbReference type="AlphaFoldDB" id="A0A9W9YEM2"/>
<dbReference type="Pfam" id="PF00271">
    <property type="entry name" value="Helicase_C"/>
    <property type="match status" value="1"/>
</dbReference>
<name>A0A9W9YEM2_9CNID</name>
<sequence>MGVDFQHVKYVVHYGPSNNLTGHLQEAGRAGRDGEEAYHITVYHGRHLTTCEADIKAAVRKSLKSCCRVAFLENLMIKYVQYHHCITAVMCATKAACVQMIVLVVESPFQTLIAYPKVKMTNTHQGKLQRMKKSAYKRHLRAVVSNF</sequence>
<keyword evidence="3" id="KW-0413">Isomerase</keyword>
<dbReference type="EC" id="5.6.2.4" evidence="5"/>
<proteinExistence type="inferred from homology"/>
<evidence type="ECO:0000256" key="4">
    <source>
        <dbReference type="ARBA" id="ARBA00034617"/>
    </source>
</evidence>
<comment type="caution">
    <text evidence="8">The sequence shown here is derived from an EMBL/GenBank/DDBJ whole genome shotgun (WGS) entry which is preliminary data.</text>
</comment>
<evidence type="ECO:0000313" key="9">
    <source>
        <dbReference type="Proteomes" id="UP001163046"/>
    </source>
</evidence>
<reference evidence="8" key="1">
    <citation type="submission" date="2023-01" db="EMBL/GenBank/DDBJ databases">
        <title>Genome assembly of the deep-sea coral Lophelia pertusa.</title>
        <authorList>
            <person name="Herrera S."/>
            <person name="Cordes E."/>
        </authorList>
    </citation>
    <scope>NUCLEOTIDE SEQUENCE</scope>
    <source>
        <strain evidence="8">USNM1676648</strain>
        <tissue evidence="8">Polyp</tissue>
    </source>
</reference>
<gene>
    <name evidence="8" type="ORF">OS493_020819</name>
</gene>
<dbReference type="GO" id="GO:0009378">
    <property type="term" value="F:four-way junction helicase activity"/>
    <property type="evidence" value="ECO:0007669"/>
    <property type="project" value="TreeGrafter"/>
</dbReference>
<keyword evidence="2" id="KW-0238">DNA-binding</keyword>
<keyword evidence="9" id="KW-1185">Reference proteome</keyword>
<evidence type="ECO:0000313" key="8">
    <source>
        <dbReference type="EMBL" id="KAJ7331117.1"/>
    </source>
</evidence>
<protein>
    <recommendedName>
        <fullName evidence="5">DNA 3'-5' helicase</fullName>
        <ecNumber evidence="5">5.6.2.4</ecNumber>
    </recommendedName>
    <alternativeName>
        <fullName evidence="6">DNA 3'-5' helicase Q1</fullName>
    </alternativeName>
</protein>
<evidence type="ECO:0000256" key="6">
    <source>
        <dbReference type="ARBA" id="ARBA00044566"/>
    </source>
</evidence>
<dbReference type="EMBL" id="MU827790">
    <property type="protein sequence ID" value="KAJ7331117.1"/>
    <property type="molecule type" value="Genomic_DNA"/>
</dbReference>
<dbReference type="Gene3D" id="3.40.50.300">
    <property type="entry name" value="P-loop containing nucleotide triphosphate hydrolases"/>
    <property type="match status" value="1"/>
</dbReference>
<accession>A0A9W9YEM2</accession>
<dbReference type="PANTHER" id="PTHR13710:SF105">
    <property type="entry name" value="ATP-DEPENDENT DNA HELICASE Q1"/>
    <property type="match status" value="1"/>
</dbReference>
<evidence type="ECO:0000256" key="2">
    <source>
        <dbReference type="ARBA" id="ARBA00023125"/>
    </source>
</evidence>
<dbReference type="SUPFAM" id="SSF52540">
    <property type="entry name" value="P-loop containing nucleoside triphosphate hydrolases"/>
    <property type="match status" value="1"/>
</dbReference>